<evidence type="ECO:0000256" key="2">
    <source>
        <dbReference type="ARBA" id="ARBA00023125"/>
    </source>
</evidence>
<evidence type="ECO:0000259" key="6">
    <source>
        <dbReference type="PROSITE" id="PS50977"/>
    </source>
</evidence>
<dbReference type="SUPFAM" id="SSF48498">
    <property type="entry name" value="Tetracyclin repressor-like, C-terminal domain"/>
    <property type="match status" value="1"/>
</dbReference>
<evidence type="ECO:0000256" key="1">
    <source>
        <dbReference type="ARBA" id="ARBA00023015"/>
    </source>
</evidence>
<keyword evidence="3" id="KW-0804">Transcription</keyword>
<reference evidence="7" key="1">
    <citation type="submission" date="2022-06" db="EMBL/GenBank/DDBJ databases">
        <title>Rothia sp. isolated from sandalwood seedling.</title>
        <authorList>
            <person name="Tuikhar N."/>
            <person name="Kirdat K."/>
            <person name="Thorat V."/>
            <person name="Swetha P."/>
            <person name="Padma S."/>
            <person name="Sundararaj R."/>
            <person name="Yadav A."/>
        </authorList>
    </citation>
    <scope>NUCLEOTIDE SEQUENCE</scope>
    <source>
        <strain evidence="7">AR01</strain>
    </source>
</reference>
<keyword evidence="1" id="KW-0805">Transcription regulation</keyword>
<dbReference type="GO" id="GO:0003700">
    <property type="term" value="F:DNA-binding transcription factor activity"/>
    <property type="evidence" value="ECO:0007669"/>
    <property type="project" value="TreeGrafter"/>
</dbReference>
<dbReference type="Pfam" id="PF00440">
    <property type="entry name" value="TetR_N"/>
    <property type="match status" value="1"/>
</dbReference>
<feature type="compositionally biased region" description="Basic residues" evidence="5">
    <location>
        <begin position="180"/>
        <end position="195"/>
    </location>
</feature>
<sequence>MALTRERILDTALDLLSAYGLGDLSMRRIAGELEVAPGALYYHVKSKQELLAQLAQRMLGAPHDVEPPAPTGPSPVLPPDAEPGSAAAAEEALRRALLVRERLVEIPDAADVVSLALALRPDAVPPLAAIAGVLESAGVGPERAGWAARTVLHVVLGFVGTEQDLARAGAAASGPGGRRPGGRRRHGAAARRRGGGRGPDARGCRGRGLRVRGAGGAAGRVPLNCGGARRPGAPPRPGPDVRTPGVRAPQPSSSPEKSHPACPRSTPQPTGPPCRTTRRRWPPSARSSRPASAVSPTASGPRPAG</sequence>
<dbReference type="InterPro" id="IPR023772">
    <property type="entry name" value="DNA-bd_HTH_TetR-type_CS"/>
</dbReference>
<protein>
    <submittedName>
        <fullName evidence="7">TetR/AcrR family transcriptional regulator</fullName>
    </submittedName>
</protein>
<dbReference type="PROSITE" id="PS01081">
    <property type="entry name" value="HTH_TETR_1"/>
    <property type="match status" value="1"/>
</dbReference>
<evidence type="ECO:0000313" key="8">
    <source>
        <dbReference type="Proteomes" id="UP001139502"/>
    </source>
</evidence>
<dbReference type="InterPro" id="IPR001647">
    <property type="entry name" value="HTH_TetR"/>
</dbReference>
<evidence type="ECO:0000256" key="4">
    <source>
        <dbReference type="PROSITE-ProRule" id="PRU00335"/>
    </source>
</evidence>
<dbReference type="Gene3D" id="1.10.10.60">
    <property type="entry name" value="Homeodomain-like"/>
    <property type="match status" value="1"/>
</dbReference>
<keyword evidence="2 4" id="KW-0238">DNA-binding</keyword>
<evidence type="ECO:0000313" key="7">
    <source>
        <dbReference type="EMBL" id="MCP3427155.1"/>
    </source>
</evidence>
<dbReference type="RefSeq" id="WP_254168856.1">
    <property type="nucleotide sequence ID" value="NZ_JANAFB010000056.1"/>
</dbReference>
<evidence type="ECO:0000256" key="3">
    <source>
        <dbReference type="ARBA" id="ARBA00023163"/>
    </source>
</evidence>
<dbReference type="InterPro" id="IPR036271">
    <property type="entry name" value="Tet_transcr_reg_TetR-rel_C_sf"/>
</dbReference>
<dbReference type="Gene3D" id="1.10.357.10">
    <property type="entry name" value="Tetracycline Repressor, domain 2"/>
    <property type="match status" value="1"/>
</dbReference>
<feature type="compositionally biased region" description="Low complexity" evidence="5">
    <location>
        <begin position="282"/>
        <end position="299"/>
    </location>
</feature>
<name>A0A9X2HF20_9MICC</name>
<dbReference type="GO" id="GO:0000976">
    <property type="term" value="F:transcription cis-regulatory region binding"/>
    <property type="evidence" value="ECO:0007669"/>
    <property type="project" value="TreeGrafter"/>
</dbReference>
<evidence type="ECO:0000256" key="5">
    <source>
        <dbReference type="SAM" id="MobiDB-lite"/>
    </source>
</evidence>
<dbReference type="EMBL" id="JANAFB010000056">
    <property type="protein sequence ID" value="MCP3427155.1"/>
    <property type="molecule type" value="Genomic_DNA"/>
</dbReference>
<dbReference type="AlphaFoldDB" id="A0A9X2HF20"/>
<dbReference type="Proteomes" id="UP001139502">
    <property type="component" value="Unassembled WGS sequence"/>
</dbReference>
<dbReference type="InterPro" id="IPR009057">
    <property type="entry name" value="Homeodomain-like_sf"/>
</dbReference>
<feature type="region of interest" description="Disordered" evidence="5">
    <location>
        <begin position="62"/>
        <end position="85"/>
    </location>
</feature>
<dbReference type="PANTHER" id="PTHR30055">
    <property type="entry name" value="HTH-TYPE TRANSCRIPTIONAL REGULATOR RUTR"/>
    <property type="match status" value="1"/>
</dbReference>
<keyword evidence="8" id="KW-1185">Reference proteome</keyword>
<feature type="compositionally biased region" description="Pro residues" evidence="5">
    <location>
        <begin position="67"/>
        <end position="81"/>
    </location>
</feature>
<dbReference type="PANTHER" id="PTHR30055:SF234">
    <property type="entry name" value="HTH-TYPE TRANSCRIPTIONAL REGULATOR BETI"/>
    <property type="match status" value="1"/>
</dbReference>
<accession>A0A9X2HF20</accession>
<comment type="caution">
    <text evidence="7">The sequence shown here is derived from an EMBL/GenBank/DDBJ whole genome shotgun (WGS) entry which is preliminary data.</text>
</comment>
<dbReference type="PROSITE" id="PS50977">
    <property type="entry name" value="HTH_TETR_2"/>
    <property type="match status" value="1"/>
</dbReference>
<feature type="domain" description="HTH tetR-type" evidence="6">
    <location>
        <begin position="2"/>
        <end position="62"/>
    </location>
</feature>
<dbReference type="SUPFAM" id="SSF46689">
    <property type="entry name" value="Homeodomain-like"/>
    <property type="match status" value="1"/>
</dbReference>
<organism evidence="7 8">
    <name type="scientific">Rothia santali</name>
    <dbReference type="NCBI Taxonomy" id="2949643"/>
    <lineage>
        <taxon>Bacteria</taxon>
        <taxon>Bacillati</taxon>
        <taxon>Actinomycetota</taxon>
        <taxon>Actinomycetes</taxon>
        <taxon>Micrococcales</taxon>
        <taxon>Micrococcaceae</taxon>
        <taxon>Rothia</taxon>
    </lineage>
</organism>
<proteinExistence type="predicted"/>
<gene>
    <name evidence="7" type="ORF">NBM05_14340</name>
</gene>
<dbReference type="InterPro" id="IPR050109">
    <property type="entry name" value="HTH-type_TetR-like_transc_reg"/>
</dbReference>
<dbReference type="PRINTS" id="PR00455">
    <property type="entry name" value="HTHTETR"/>
</dbReference>
<feature type="region of interest" description="Disordered" evidence="5">
    <location>
        <begin position="169"/>
        <end position="305"/>
    </location>
</feature>
<feature type="DNA-binding region" description="H-T-H motif" evidence="4">
    <location>
        <begin position="25"/>
        <end position="44"/>
    </location>
</feature>